<name>A0A1T4XUL7_9CLOT</name>
<dbReference type="EMBL" id="FUYH01000013">
    <property type="protein sequence ID" value="SKA93230.1"/>
    <property type="molecule type" value="Genomic_DNA"/>
</dbReference>
<feature type="domain" description="Metallo-beta-lactamase" evidence="1">
    <location>
        <begin position="16"/>
        <end position="204"/>
    </location>
</feature>
<reference evidence="3" key="1">
    <citation type="submission" date="2017-02" db="EMBL/GenBank/DDBJ databases">
        <authorList>
            <person name="Varghese N."/>
            <person name="Submissions S."/>
        </authorList>
    </citation>
    <scope>NUCLEOTIDE SEQUENCE [LARGE SCALE GENOMIC DNA]</scope>
    <source>
        <strain evidence="3">USBA 833</strain>
    </source>
</reference>
<dbReference type="InterPro" id="IPR050855">
    <property type="entry name" value="NDM-1-like"/>
</dbReference>
<evidence type="ECO:0000313" key="3">
    <source>
        <dbReference type="Proteomes" id="UP000190105"/>
    </source>
</evidence>
<dbReference type="STRING" id="1147123.SAMN05443428_11373"/>
<gene>
    <name evidence="2" type="ORF">SAMN05443428_11373</name>
</gene>
<dbReference type="SUPFAM" id="SSF56281">
    <property type="entry name" value="Metallo-hydrolase/oxidoreductase"/>
    <property type="match status" value="1"/>
</dbReference>
<dbReference type="Pfam" id="PF00753">
    <property type="entry name" value="Lactamase_B"/>
    <property type="match status" value="1"/>
</dbReference>
<dbReference type="PANTHER" id="PTHR42951">
    <property type="entry name" value="METALLO-BETA-LACTAMASE DOMAIN-CONTAINING"/>
    <property type="match status" value="1"/>
</dbReference>
<dbReference type="PANTHER" id="PTHR42951:SF14">
    <property type="entry name" value="METALLO-BETA-LACTAMASE SUPERFAMILY PROTEIN"/>
    <property type="match status" value="1"/>
</dbReference>
<dbReference type="RefSeq" id="WP_078696924.1">
    <property type="nucleotide sequence ID" value="NZ_FUYH01000013.1"/>
</dbReference>
<organism evidence="2 3">
    <name type="scientific">Caloramator quimbayensis</name>
    <dbReference type="NCBI Taxonomy" id="1147123"/>
    <lineage>
        <taxon>Bacteria</taxon>
        <taxon>Bacillati</taxon>
        <taxon>Bacillota</taxon>
        <taxon>Clostridia</taxon>
        <taxon>Eubacteriales</taxon>
        <taxon>Clostridiaceae</taxon>
        <taxon>Caloramator</taxon>
    </lineage>
</organism>
<dbReference type="Proteomes" id="UP000190105">
    <property type="component" value="Unassembled WGS sequence"/>
</dbReference>
<proteinExistence type="predicted"/>
<keyword evidence="3" id="KW-1185">Reference proteome</keyword>
<accession>A0A1T4XUL7</accession>
<dbReference type="AlphaFoldDB" id="A0A1T4XUL7"/>
<sequence length="295" mass="34149">MKLNKIKGDTYYIDAPTNSGIYTFKNKSCVIIDTGISISSAKRIDSILIENGLKAKYIINTHSHMDHCGGNKYFKNTYPGSIIYSSQLEKIFIENPDFFPTILFSSSPIKSIEKNLNSIQVDFTLEYGINKINDEKFEIIPLKGHFIEQIGIITPERVCFIGDAVFSDEIIEKYSLPFLFDIKESLNTLNFLKEVEADYFVLGHCCPCLTRNEFLPLIDRNINNIEKYNEQILELLDQPLTREDLLENLVILNNLEMEFRQYHLNLSAVSAFIKYLYDENLISYSIEEGKLFYYK</sequence>
<evidence type="ECO:0000259" key="1">
    <source>
        <dbReference type="SMART" id="SM00849"/>
    </source>
</evidence>
<dbReference type="OrthoDB" id="11380at2"/>
<dbReference type="CDD" id="cd07743">
    <property type="entry name" value="metallo-hydrolase-like_MBL-fold"/>
    <property type="match status" value="1"/>
</dbReference>
<dbReference type="InterPro" id="IPR001279">
    <property type="entry name" value="Metallo-B-lactamas"/>
</dbReference>
<dbReference type="InterPro" id="IPR036866">
    <property type="entry name" value="RibonucZ/Hydroxyglut_hydro"/>
</dbReference>
<dbReference type="SMART" id="SM00849">
    <property type="entry name" value="Lactamase_B"/>
    <property type="match status" value="1"/>
</dbReference>
<protein>
    <submittedName>
        <fullName evidence="2">Glyoxylase, beta-lactamase superfamily II</fullName>
    </submittedName>
</protein>
<evidence type="ECO:0000313" key="2">
    <source>
        <dbReference type="EMBL" id="SKA93230.1"/>
    </source>
</evidence>
<dbReference type="Gene3D" id="3.60.15.10">
    <property type="entry name" value="Ribonuclease Z/Hydroxyacylglutathione hydrolase-like"/>
    <property type="match status" value="1"/>
</dbReference>